<feature type="domain" description="O-acyltransferase WSD1 C-terminal" evidence="2">
    <location>
        <begin position="384"/>
        <end position="522"/>
    </location>
</feature>
<evidence type="ECO:0000259" key="2">
    <source>
        <dbReference type="Pfam" id="PF06974"/>
    </source>
</evidence>
<comment type="caution">
    <text evidence="3">The sequence shown here is derived from an EMBL/GenBank/DDBJ whole genome shotgun (WGS) entry which is preliminary data.</text>
</comment>
<dbReference type="Pfam" id="PF06974">
    <property type="entry name" value="WS_DGAT_C"/>
    <property type="match status" value="1"/>
</dbReference>
<organism evidence="3 4">
    <name type="scientific">Nocardia vermiculata</name>
    <dbReference type="NCBI Taxonomy" id="257274"/>
    <lineage>
        <taxon>Bacteria</taxon>
        <taxon>Bacillati</taxon>
        <taxon>Actinomycetota</taxon>
        <taxon>Actinomycetes</taxon>
        <taxon>Mycobacteriales</taxon>
        <taxon>Nocardiaceae</taxon>
        <taxon>Nocardia</taxon>
    </lineage>
</organism>
<evidence type="ECO:0000256" key="1">
    <source>
        <dbReference type="SAM" id="MobiDB-lite"/>
    </source>
</evidence>
<reference evidence="3 4" key="1">
    <citation type="submission" date="2020-04" db="EMBL/GenBank/DDBJ databases">
        <title>MicrobeNet Type strains.</title>
        <authorList>
            <person name="Nicholson A.C."/>
        </authorList>
    </citation>
    <scope>NUCLEOTIDE SEQUENCE [LARGE SCALE GENOMIC DNA]</scope>
    <source>
        <strain evidence="3 4">JCM 12354</strain>
    </source>
</reference>
<proteinExistence type="predicted"/>
<gene>
    <name evidence="3" type="ORF">HGA08_07450</name>
</gene>
<feature type="region of interest" description="Disordered" evidence="1">
    <location>
        <begin position="289"/>
        <end position="309"/>
    </location>
</feature>
<evidence type="ECO:0000313" key="3">
    <source>
        <dbReference type="EMBL" id="NKY50045.1"/>
    </source>
</evidence>
<keyword evidence="4" id="KW-1185">Reference proteome</keyword>
<protein>
    <submittedName>
        <fullName evidence="3">DUF1298 domain-containing protein</fullName>
    </submittedName>
</protein>
<dbReference type="AlphaFoldDB" id="A0A846XWI7"/>
<name>A0A846XWI7_9NOCA</name>
<dbReference type="RefSeq" id="WP_157102768.1">
    <property type="nucleotide sequence ID" value="NZ_JAAXOP010000003.1"/>
</dbReference>
<dbReference type="EMBL" id="JAAXOP010000003">
    <property type="protein sequence ID" value="NKY50045.1"/>
    <property type="molecule type" value="Genomic_DNA"/>
</dbReference>
<evidence type="ECO:0000313" key="4">
    <source>
        <dbReference type="Proteomes" id="UP000565711"/>
    </source>
</evidence>
<feature type="region of interest" description="Disordered" evidence="1">
    <location>
        <begin position="196"/>
        <end position="222"/>
    </location>
</feature>
<accession>A0A846XWI7</accession>
<sequence length="531" mass="57238">MNAPTRRVAVPTGRMAVRAGVSAALTGHRAALAPQDATRFWLSRRGGNDLFLLYCFDDTGYPDRVVRDAVIARSAGIADLRLRIREHRFAYPSWEPCEVEPSQVVVHDLDEPLWTNVENSLARLLGTGVPAERYAWRLHLFREIRDAPAGSGPAAATPGTGDTPALVAVLQISHALADGRRAAAIARELLTGLGEPATDRAGRTTPDTAVPTPGAQRVAGQSDLAEMRRGAALFERRVHGRESCAPGTSRLGRAAVEATALFSFPWRLGCTVRRGLAAARAERELNRLTEAGEIPPPAPGFAPTRLNQPPAPEERAVRMLVGADLRAPGHTVTVVALTAISLALSRYLAARGDRRDHLGAQVSMALPVDRKTVRRNNYRDLGIDLGVAEPDLRLRADRIAATLAERRRRATHPLQQARDRVNDVVPAPVLRRDVAGYPLDLVPETLSGHTVVSSVHRGPADLSVLGGRVRFTAGFPALGSVMHLTHGLHGLGNTLTLSVHSDPQVMPDVDEYVELLEAAVREVVECLAAVE</sequence>
<dbReference type="Proteomes" id="UP000565711">
    <property type="component" value="Unassembled WGS sequence"/>
</dbReference>
<dbReference type="InterPro" id="IPR009721">
    <property type="entry name" value="O-acyltransferase_WSD1_C"/>
</dbReference>